<dbReference type="RefSeq" id="WP_052405492.1">
    <property type="nucleotide sequence ID" value="NZ_BBLU01000001.1"/>
</dbReference>
<dbReference type="SMART" id="SM00267">
    <property type="entry name" value="GGDEF"/>
    <property type="match status" value="1"/>
</dbReference>
<dbReference type="GO" id="GO:0052621">
    <property type="term" value="F:diguanylate cyclase activity"/>
    <property type="evidence" value="ECO:0007669"/>
    <property type="project" value="TreeGrafter"/>
</dbReference>
<gene>
    <name evidence="3" type="ORF">SAMN05421637_0087</name>
</gene>
<dbReference type="Gene3D" id="3.30.70.270">
    <property type="match status" value="1"/>
</dbReference>
<accession>A0A1H6TNF4</accession>
<proteinExistence type="predicted"/>
<dbReference type="Pfam" id="PF00990">
    <property type="entry name" value="GGDEF"/>
    <property type="match status" value="1"/>
</dbReference>
<keyword evidence="1" id="KW-0472">Membrane</keyword>
<evidence type="ECO:0000313" key="4">
    <source>
        <dbReference type="Proteomes" id="UP000183315"/>
    </source>
</evidence>
<feature type="transmembrane region" description="Helical" evidence="1">
    <location>
        <begin position="36"/>
        <end position="54"/>
    </location>
</feature>
<keyword evidence="1" id="KW-0812">Transmembrane</keyword>
<feature type="domain" description="GGDEF" evidence="2">
    <location>
        <begin position="259"/>
        <end position="389"/>
    </location>
</feature>
<dbReference type="InterPro" id="IPR029787">
    <property type="entry name" value="Nucleotide_cyclase"/>
</dbReference>
<keyword evidence="4" id="KW-1185">Reference proteome</keyword>
<dbReference type="STRING" id="1043493.SAMN05421637_0087"/>
<dbReference type="SUPFAM" id="SSF55073">
    <property type="entry name" value="Nucleotide cyclase"/>
    <property type="match status" value="1"/>
</dbReference>
<keyword evidence="1" id="KW-1133">Transmembrane helix</keyword>
<dbReference type="CDD" id="cd01949">
    <property type="entry name" value="GGDEF"/>
    <property type="match status" value="1"/>
</dbReference>
<dbReference type="GO" id="GO:0005886">
    <property type="term" value="C:plasma membrane"/>
    <property type="evidence" value="ECO:0007669"/>
    <property type="project" value="TreeGrafter"/>
</dbReference>
<sequence length="396" mass="41059">MFDPTSLRVALGVVVMLAVLHSLGKVRRIWPNSAPVWWGAGLIVTVVSLMLDGLGNGSPVQWLTVPLGNAAGVVAVLCVYNAGASLLDRRPMWVAQGAIVVGALGTAALGEPGRDPWAGALYLLVVLAGVYTAIGVTMASALLYARAHMPEVSRTGRQALGAFAVGALALAVMYLIRTAAFVLHGPESTAFATDQGAGLTALIQTAAVALTTLAIGAAAEERLRADLERRATTDELTAVLARGEVLARIERARDGTPDCTDAIVLCDVDRFKEINDGWGHAAGDRALVAFADAWRSVLGPQDVIGRLGGDEFVVMLHDVDEAGAVARVREASCRLASEDCASGRPAPSVSHGIAMLAGDTVPTVAIGRADMALYEAKAAGGGAIHVAHRSEPAREQ</sequence>
<dbReference type="PROSITE" id="PS50887">
    <property type="entry name" value="GGDEF"/>
    <property type="match status" value="1"/>
</dbReference>
<dbReference type="InterPro" id="IPR000160">
    <property type="entry name" value="GGDEF_dom"/>
</dbReference>
<dbReference type="PANTHER" id="PTHR45138:SF9">
    <property type="entry name" value="DIGUANYLATE CYCLASE DGCM-RELATED"/>
    <property type="match status" value="1"/>
</dbReference>
<feature type="transmembrane region" description="Helical" evidence="1">
    <location>
        <begin position="6"/>
        <end position="24"/>
    </location>
</feature>
<evidence type="ECO:0000313" key="3">
    <source>
        <dbReference type="EMBL" id="SEI81619.1"/>
    </source>
</evidence>
<protein>
    <submittedName>
        <fullName evidence="3">Diguanylate cyclase (GGDEF) domain-containing protein</fullName>
    </submittedName>
</protein>
<dbReference type="Proteomes" id="UP000183315">
    <property type="component" value="Unassembled WGS sequence"/>
</dbReference>
<reference evidence="4" key="1">
    <citation type="submission" date="2016-10" db="EMBL/GenBank/DDBJ databases">
        <authorList>
            <person name="Varghese N."/>
        </authorList>
    </citation>
    <scope>NUCLEOTIDE SEQUENCE [LARGE SCALE GENOMIC DNA]</scope>
    <source>
        <strain evidence="4">DSM 24868</strain>
    </source>
</reference>
<dbReference type="AlphaFoldDB" id="A0A1H6TNF4"/>
<dbReference type="EMBL" id="FNZI01000001">
    <property type="protein sequence ID" value="SEI81619.1"/>
    <property type="molecule type" value="Genomic_DNA"/>
</dbReference>
<feature type="transmembrane region" description="Helical" evidence="1">
    <location>
        <begin position="92"/>
        <end position="109"/>
    </location>
</feature>
<name>A0A1H6TNF4_9MICO</name>
<dbReference type="NCBIfam" id="TIGR00254">
    <property type="entry name" value="GGDEF"/>
    <property type="match status" value="1"/>
</dbReference>
<dbReference type="InterPro" id="IPR043128">
    <property type="entry name" value="Rev_trsase/Diguanyl_cyclase"/>
</dbReference>
<feature type="transmembrane region" description="Helical" evidence="1">
    <location>
        <begin position="196"/>
        <end position="219"/>
    </location>
</feature>
<dbReference type="PANTHER" id="PTHR45138">
    <property type="entry name" value="REGULATORY COMPONENTS OF SENSORY TRANSDUCTION SYSTEM"/>
    <property type="match status" value="1"/>
</dbReference>
<dbReference type="InterPro" id="IPR050469">
    <property type="entry name" value="Diguanylate_Cyclase"/>
</dbReference>
<evidence type="ECO:0000256" key="1">
    <source>
        <dbReference type="SAM" id="Phobius"/>
    </source>
</evidence>
<dbReference type="eggNOG" id="COG3706">
    <property type="taxonomic scope" value="Bacteria"/>
</dbReference>
<organism evidence="3 4">
    <name type="scientific">Demequina mangrovi</name>
    <dbReference type="NCBI Taxonomy" id="1043493"/>
    <lineage>
        <taxon>Bacteria</taxon>
        <taxon>Bacillati</taxon>
        <taxon>Actinomycetota</taxon>
        <taxon>Actinomycetes</taxon>
        <taxon>Micrococcales</taxon>
        <taxon>Demequinaceae</taxon>
        <taxon>Demequina</taxon>
    </lineage>
</organism>
<feature type="transmembrane region" description="Helical" evidence="1">
    <location>
        <begin position="121"/>
        <end position="147"/>
    </location>
</feature>
<dbReference type="GO" id="GO:1902201">
    <property type="term" value="P:negative regulation of bacterial-type flagellum-dependent cell motility"/>
    <property type="evidence" value="ECO:0007669"/>
    <property type="project" value="TreeGrafter"/>
</dbReference>
<evidence type="ECO:0000259" key="2">
    <source>
        <dbReference type="PROSITE" id="PS50887"/>
    </source>
</evidence>
<dbReference type="GO" id="GO:0043709">
    <property type="term" value="P:cell adhesion involved in single-species biofilm formation"/>
    <property type="evidence" value="ECO:0007669"/>
    <property type="project" value="TreeGrafter"/>
</dbReference>
<feature type="transmembrane region" description="Helical" evidence="1">
    <location>
        <begin position="159"/>
        <end position="176"/>
    </location>
</feature>
<feature type="transmembrane region" description="Helical" evidence="1">
    <location>
        <begin position="60"/>
        <end position="80"/>
    </location>
</feature>
<dbReference type="OrthoDB" id="23692at2"/>